<sequence>MTPDDTAIEPAAPGDIHIASLVLQHRIEAAEAIDAHIAAHEDLELALRHGTRSVVLCECADQYAVLDRIDALRALPGVLNVALVYHHAEPREALDAPVRTANEIQASGVAP</sequence>
<name>A0ABM8DH66_9GAMM</name>
<evidence type="ECO:0000256" key="2">
    <source>
        <dbReference type="ARBA" id="ARBA00022490"/>
    </source>
</evidence>
<reference evidence="5 6" key="1">
    <citation type="journal article" date="2023" name="Int. J. Syst. Evol. Microbiol.">
        <title>Physiological and genomic analyses of cobalamin (vitamin B12)-auxotrophy of Lysobacter auxotrophicus sp. nov., a methionine-auxotrophic chitinolytic bacterium isolated from chitin-treated soil.</title>
        <authorList>
            <person name="Saito A."/>
            <person name="Dohra H."/>
            <person name="Hamada M."/>
            <person name="Moriuchi R."/>
            <person name="Kotsuchibashi Y."/>
            <person name="Mori K."/>
        </authorList>
    </citation>
    <scope>NUCLEOTIDE SEQUENCE [LARGE SCALE GENOMIC DNA]</scope>
    <source>
        <strain evidence="5 6">5-21a</strain>
    </source>
</reference>
<accession>A0ABM8DH66</accession>
<comment type="function">
    <text evidence="4">Chaperone for NapA, the catalytic subunit of the periplasmic nitrate reductase. It binds directly and specifically to the twin-arginine signal peptide of NapA, preventing premature interaction with the Tat translocase and premature export.</text>
</comment>
<protein>
    <recommendedName>
        <fullName evidence="4">Chaperone NapD</fullName>
    </recommendedName>
    <alternativeName>
        <fullName evidence="4">NapA signal peptide-binding chaperone NapD</fullName>
    </alternativeName>
</protein>
<keyword evidence="2 4" id="KW-0963">Cytoplasm</keyword>
<evidence type="ECO:0000256" key="3">
    <source>
        <dbReference type="ARBA" id="ARBA00023186"/>
    </source>
</evidence>
<evidence type="ECO:0000256" key="1">
    <source>
        <dbReference type="ARBA" id="ARBA00004496"/>
    </source>
</evidence>
<comment type="subcellular location">
    <subcellularLocation>
        <location evidence="1 4">Cytoplasm</location>
    </subcellularLocation>
</comment>
<dbReference type="PANTHER" id="PTHR38603">
    <property type="entry name" value="CHAPERONE NAPD"/>
    <property type="match status" value="1"/>
</dbReference>
<comment type="similarity">
    <text evidence="4">Belongs to the NapD family.</text>
</comment>
<gene>
    <name evidence="4" type="primary">napD</name>
    <name evidence="5" type="ORF">LA521A_31040</name>
</gene>
<evidence type="ECO:0000256" key="4">
    <source>
        <dbReference type="HAMAP-Rule" id="MF_02200"/>
    </source>
</evidence>
<dbReference type="HAMAP" id="MF_02200">
    <property type="entry name" value="NapD"/>
    <property type="match status" value="1"/>
</dbReference>
<keyword evidence="3 4" id="KW-0143">Chaperone</keyword>
<keyword evidence="6" id="KW-1185">Reference proteome</keyword>
<dbReference type="EMBL" id="AP027041">
    <property type="protein sequence ID" value="BDU17903.1"/>
    <property type="molecule type" value="Genomic_DNA"/>
</dbReference>
<dbReference type="RefSeq" id="WP_281779796.1">
    <property type="nucleotide sequence ID" value="NZ_AP027041.1"/>
</dbReference>
<evidence type="ECO:0000313" key="6">
    <source>
        <dbReference type="Proteomes" id="UP001317822"/>
    </source>
</evidence>
<organism evidence="5 6">
    <name type="scientific">Lysobacter auxotrophicus</name>
    <dbReference type="NCBI Taxonomy" id="2992573"/>
    <lineage>
        <taxon>Bacteria</taxon>
        <taxon>Pseudomonadati</taxon>
        <taxon>Pseudomonadota</taxon>
        <taxon>Gammaproteobacteria</taxon>
        <taxon>Lysobacterales</taxon>
        <taxon>Lysobacteraceae</taxon>
        <taxon>Lysobacter</taxon>
    </lineage>
</organism>
<proteinExistence type="inferred from homology"/>
<dbReference type="PANTHER" id="PTHR38603:SF1">
    <property type="entry name" value="CHAPERONE NAPD"/>
    <property type="match status" value="1"/>
</dbReference>
<dbReference type="Proteomes" id="UP001317822">
    <property type="component" value="Chromosome"/>
</dbReference>
<dbReference type="InterPro" id="IPR005623">
    <property type="entry name" value="Chaperone_NapD_NO3_reduct"/>
</dbReference>
<evidence type="ECO:0000313" key="5">
    <source>
        <dbReference type="EMBL" id="BDU17903.1"/>
    </source>
</evidence>
<dbReference type="Gene3D" id="3.30.70.920">
    <property type="match status" value="1"/>
</dbReference>
<dbReference type="Pfam" id="PF03927">
    <property type="entry name" value="NapD"/>
    <property type="match status" value="1"/>
</dbReference>
<comment type="subunit">
    <text evidence="4">Interacts with the cytoplasmic NapA precursor.</text>
</comment>